<comment type="caution">
    <text evidence="6">The sequence shown here is derived from an EMBL/GenBank/DDBJ whole genome shotgun (WGS) entry which is preliminary data.</text>
</comment>
<keyword evidence="2" id="KW-0547">Nucleotide-binding</keyword>
<dbReference type="EMBL" id="SOHY01000150">
    <property type="protein sequence ID" value="TEU02246.1"/>
    <property type="molecule type" value="Genomic_DNA"/>
</dbReference>
<evidence type="ECO:0000313" key="6">
    <source>
        <dbReference type="EMBL" id="TEU02246.1"/>
    </source>
</evidence>
<dbReference type="Gene3D" id="3.40.50.300">
    <property type="entry name" value="P-loop containing nucleotide triphosphate hydrolases"/>
    <property type="match status" value="2"/>
</dbReference>
<dbReference type="GO" id="GO:0016887">
    <property type="term" value="F:ATP hydrolysis activity"/>
    <property type="evidence" value="ECO:0007669"/>
    <property type="project" value="InterPro"/>
</dbReference>
<dbReference type="PROSITE" id="PS00211">
    <property type="entry name" value="ABC_TRANSPORTER_1"/>
    <property type="match status" value="1"/>
</dbReference>
<evidence type="ECO:0000313" key="7">
    <source>
        <dbReference type="Proteomes" id="UP000316674"/>
    </source>
</evidence>
<evidence type="ECO:0000256" key="3">
    <source>
        <dbReference type="ARBA" id="ARBA00022840"/>
    </source>
</evidence>
<feature type="domain" description="ABC transporter" evidence="5">
    <location>
        <begin position="4"/>
        <end position="258"/>
    </location>
</feature>
<organism evidence="6 7">
    <name type="scientific">Aerophobetes bacterium</name>
    <dbReference type="NCBI Taxonomy" id="2030807"/>
    <lineage>
        <taxon>Bacteria</taxon>
        <taxon>Candidatus Aerophobota</taxon>
    </lineage>
</organism>
<dbReference type="Pfam" id="PF16326">
    <property type="entry name" value="ABC_tran_CTD"/>
    <property type="match status" value="1"/>
</dbReference>
<dbReference type="Pfam" id="PF00005">
    <property type="entry name" value="ABC_tran"/>
    <property type="match status" value="2"/>
</dbReference>
<evidence type="ECO:0000256" key="2">
    <source>
        <dbReference type="ARBA" id="ARBA00022741"/>
    </source>
</evidence>
<dbReference type="FunFam" id="3.40.50.300:FF:000309">
    <property type="entry name" value="ABC transporter ATP-binding protein"/>
    <property type="match status" value="1"/>
</dbReference>
<evidence type="ECO:0000259" key="5">
    <source>
        <dbReference type="PROSITE" id="PS50893"/>
    </source>
</evidence>
<dbReference type="Pfam" id="PF12848">
    <property type="entry name" value="ABC_tran_Xtn"/>
    <property type="match status" value="1"/>
</dbReference>
<keyword evidence="3 6" id="KW-0067">ATP-binding</keyword>
<protein>
    <submittedName>
        <fullName evidence="6">ABC-F family ATP-binding cassette domain-containing protein</fullName>
    </submittedName>
</protein>
<keyword evidence="4" id="KW-0175">Coiled coil</keyword>
<name>A0A523ZEQ7_UNCAE</name>
<dbReference type="PANTHER" id="PTHR42855">
    <property type="entry name" value="ABC TRANSPORTER ATP-BINDING SUBUNIT"/>
    <property type="match status" value="1"/>
</dbReference>
<dbReference type="FunFam" id="3.40.50.300:FF:000011">
    <property type="entry name" value="Putative ABC transporter ATP-binding component"/>
    <property type="match status" value="1"/>
</dbReference>
<reference evidence="6 7" key="1">
    <citation type="submission" date="2019-03" db="EMBL/GenBank/DDBJ databases">
        <title>Metabolic potential of uncultured bacteria and archaea associated with petroleum seepage in deep-sea sediments.</title>
        <authorList>
            <person name="Dong X."/>
            <person name="Hubert C."/>
        </authorList>
    </citation>
    <scope>NUCLEOTIDE SEQUENCE [LARGE SCALE GENOMIC DNA]</scope>
    <source>
        <strain evidence="6">E26_bin6</strain>
    </source>
</reference>
<proteinExistence type="predicted"/>
<feature type="coiled-coil region" evidence="4">
    <location>
        <begin position="94"/>
        <end position="128"/>
    </location>
</feature>
<dbReference type="SMART" id="SM00382">
    <property type="entry name" value="AAA"/>
    <property type="match status" value="2"/>
</dbReference>
<dbReference type="InterPro" id="IPR027417">
    <property type="entry name" value="P-loop_NTPase"/>
</dbReference>
<dbReference type="InterPro" id="IPR051309">
    <property type="entry name" value="ABCF_ATPase"/>
</dbReference>
<feature type="domain" description="ABC transporter" evidence="5">
    <location>
        <begin position="324"/>
        <end position="537"/>
    </location>
</feature>
<accession>A0A523ZEQ7</accession>
<dbReference type="InterPro" id="IPR032524">
    <property type="entry name" value="ABC_tran_C"/>
</dbReference>
<dbReference type="GO" id="GO:0003677">
    <property type="term" value="F:DNA binding"/>
    <property type="evidence" value="ECO:0007669"/>
    <property type="project" value="InterPro"/>
</dbReference>
<evidence type="ECO:0000256" key="4">
    <source>
        <dbReference type="SAM" id="Coils"/>
    </source>
</evidence>
<dbReference type="SUPFAM" id="SSF52540">
    <property type="entry name" value="P-loop containing nucleoside triphosphate hydrolases"/>
    <property type="match status" value="2"/>
</dbReference>
<dbReference type="InterPro" id="IPR003593">
    <property type="entry name" value="AAA+_ATPase"/>
</dbReference>
<sequence>MSLVRGKNISKSYGDKLIIERSSFQLNEGEKIGLIGANGVGKTTLLEIISGEIRPEEGGVEKRKNLKIGYLVQEANLILKRTVYQEGMEVFYEISLLREKMHSLAEMMNREKDNLSQIMEEYGKVEEEIEKKDGYNCEVRLKAVLSGFGFQKSDFEKQVEHLSGGEKSRLAYAKLLLREPDLLLLDEPTNHLDVEATEWLENYLVNYQGALLLVSHDRYFLDRVVGKIWEMERGKLRCYRGNYTHYLREKEEEIIRQGRRHRLQQKEIRRQEEFIRRNIVGQKTKQAQSRRKMLEKIKIISRPQREEEIKIKFSSQLRGGNEVLQVRSLGKSLQELFLFKNLSFQLQRGDRLGIIGPNGTGKTTFLRIIIGKEKADEGEVKIGRNIKLGYYDQHLAELNPENSIMEEMWSIYPKVKDEELRSFLGGFLFSGKDVLVPVKDLSGGEQARVLLGKLILAKVNFLILDEPTNHLDLKSRGILEEALGKYDGTILAVSHDRYFLDKIVGRILYFGRNDQVKLYWGNYSYFLQKRKGEIKSTKIVQQKKREKSEERKKSIKKSRKNTFSLNNFADIEAEIALLEEERERVTKKLADVEVYRHPDKVNELTRKYGEISKKLELLYKKWEKEEKKLS</sequence>
<dbReference type="AlphaFoldDB" id="A0A523ZEQ7"/>
<gene>
    <name evidence="6" type="ORF">E3I16_02415</name>
</gene>
<evidence type="ECO:0000256" key="1">
    <source>
        <dbReference type="ARBA" id="ARBA00022737"/>
    </source>
</evidence>
<dbReference type="GO" id="GO:0005524">
    <property type="term" value="F:ATP binding"/>
    <property type="evidence" value="ECO:0007669"/>
    <property type="project" value="UniProtKB-KW"/>
</dbReference>
<dbReference type="PROSITE" id="PS50893">
    <property type="entry name" value="ABC_TRANSPORTER_2"/>
    <property type="match status" value="2"/>
</dbReference>
<dbReference type="InterPro" id="IPR003439">
    <property type="entry name" value="ABC_transporter-like_ATP-bd"/>
</dbReference>
<dbReference type="PANTHER" id="PTHR42855:SF2">
    <property type="entry name" value="DRUG RESISTANCE ABC TRANSPORTER,ATP-BINDING PROTEIN"/>
    <property type="match status" value="1"/>
</dbReference>
<dbReference type="CDD" id="cd03221">
    <property type="entry name" value="ABCF_EF-3"/>
    <property type="match status" value="2"/>
</dbReference>
<dbReference type="InterPro" id="IPR017871">
    <property type="entry name" value="ABC_transporter-like_CS"/>
</dbReference>
<keyword evidence="1" id="KW-0677">Repeat</keyword>
<feature type="coiled-coil region" evidence="4">
    <location>
        <begin position="568"/>
        <end position="595"/>
    </location>
</feature>
<dbReference type="Proteomes" id="UP000316674">
    <property type="component" value="Unassembled WGS sequence"/>
</dbReference>
<dbReference type="InterPro" id="IPR032781">
    <property type="entry name" value="ABC_tran_Xtn"/>
</dbReference>